<proteinExistence type="predicted"/>
<feature type="transmembrane region" description="Helical" evidence="1">
    <location>
        <begin position="81"/>
        <end position="103"/>
    </location>
</feature>
<accession>A0A6P1TJA3</accession>
<evidence type="ECO:0000313" key="3">
    <source>
        <dbReference type="Proteomes" id="UP000464314"/>
    </source>
</evidence>
<keyword evidence="1" id="KW-0812">Transmembrane</keyword>
<dbReference type="Proteomes" id="UP000464314">
    <property type="component" value="Chromosome"/>
</dbReference>
<dbReference type="RefSeq" id="WP_161836550.1">
    <property type="nucleotide sequence ID" value="NZ_CP048000.1"/>
</dbReference>
<dbReference type="EMBL" id="CP048000">
    <property type="protein sequence ID" value="QHQ59715.1"/>
    <property type="molecule type" value="Genomic_DNA"/>
</dbReference>
<keyword evidence="1" id="KW-1133">Transmembrane helix</keyword>
<name>A0A6P1TJA3_9FIRM</name>
<dbReference type="KEGG" id="anr:Ana3638_01980"/>
<evidence type="ECO:0000256" key="1">
    <source>
        <dbReference type="SAM" id="Phobius"/>
    </source>
</evidence>
<evidence type="ECO:0000313" key="2">
    <source>
        <dbReference type="EMBL" id="QHQ59715.1"/>
    </source>
</evidence>
<keyword evidence="1" id="KW-0472">Membrane</keyword>
<sequence length="133" mass="15569">MLNNKKIRIMTKLALYEQNEGKEDIKLGKYYKTDYVRLQVLKTVVCVTIAYLLILLMIGMYKAEYIISKLVTFNFVRIGQYLLGFYIMTMAVFITGSIIGYSLKYDNSRKSLSKYYKSLKKLSSFYQEEKVNG</sequence>
<dbReference type="AlphaFoldDB" id="A0A6P1TJA3"/>
<gene>
    <name evidence="2" type="ORF">Ana3638_01980</name>
</gene>
<keyword evidence="3" id="KW-1185">Reference proteome</keyword>
<organism evidence="2 3">
    <name type="scientific">Anaerocolumna sedimenticola</name>
    <dbReference type="NCBI Taxonomy" id="2696063"/>
    <lineage>
        <taxon>Bacteria</taxon>
        <taxon>Bacillati</taxon>
        <taxon>Bacillota</taxon>
        <taxon>Clostridia</taxon>
        <taxon>Lachnospirales</taxon>
        <taxon>Lachnospiraceae</taxon>
        <taxon>Anaerocolumna</taxon>
    </lineage>
</organism>
<protein>
    <submittedName>
        <fullName evidence="2">Uncharacterized protein</fullName>
    </submittedName>
</protein>
<feature type="transmembrane region" description="Helical" evidence="1">
    <location>
        <begin position="40"/>
        <end position="61"/>
    </location>
</feature>
<reference evidence="2 3" key="1">
    <citation type="submission" date="2020-01" db="EMBL/GenBank/DDBJ databases">
        <title>Genome analysis of Anaerocolumna sp. CBA3638.</title>
        <authorList>
            <person name="Kim J."/>
            <person name="Roh S.W."/>
        </authorList>
    </citation>
    <scope>NUCLEOTIDE SEQUENCE [LARGE SCALE GENOMIC DNA]</scope>
    <source>
        <strain evidence="2 3">CBA3638</strain>
    </source>
</reference>